<dbReference type="Gramene" id="Psat6g239720.2">
    <property type="protein sequence ID" value="Psat6g239720.2.cds1"/>
    <property type="gene ID" value="Psat6g239720"/>
</dbReference>
<dbReference type="InterPro" id="IPR006527">
    <property type="entry name" value="F-box-assoc_dom_typ1"/>
</dbReference>
<dbReference type="InterPro" id="IPR001810">
    <property type="entry name" value="F-box_dom"/>
</dbReference>
<evidence type="ECO:0000256" key="1">
    <source>
        <dbReference type="SAM" id="MobiDB-lite"/>
    </source>
</evidence>
<dbReference type="SUPFAM" id="SSF81383">
    <property type="entry name" value="F-box domain"/>
    <property type="match status" value="1"/>
</dbReference>
<dbReference type="PANTHER" id="PTHR31672:SF13">
    <property type="entry name" value="F-BOX PROTEIN CPR30-LIKE"/>
    <property type="match status" value="1"/>
</dbReference>
<dbReference type="Pfam" id="PF07734">
    <property type="entry name" value="FBA_1"/>
    <property type="match status" value="1"/>
</dbReference>
<dbReference type="Pfam" id="PF00646">
    <property type="entry name" value="F-box"/>
    <property type="match status" value="1"/>
</dbReference>
<sequence length="550" mass="62195">MDSGGVSDADNIDKRRPFYESSKAWKARNLKRKKKEKEVRRSFTPLSFYKGPTTYHPGPMCNGRFAGKQFVPLSLYTTTVYQPDPVFPVFPVCEGINSSESKMFPVCEGINSSESKMFPVCEGINSSESIGNKSSESIGKNSSESIGKNSSESKVSRNSISDQAALSILSKLPVKSLKRFGCVCKSWSVLFENSDFMTMYTNLFVSHDYHTYILSNDLDQPEIPPFLNHSEFHLLHNTIKFNLPPPFPYSDGHVSILGSTSVNGIFCLGKTSMENQYVLWNPATDKFRRIPSSPTGLIPKCPQSNLYEELFFHAFGYDKLRDDFKIVQYVSSFVCCSRGFDRYYSCLPAKSYFEIYSLKTNSWRMFDMANDLSHWSYPPPFDGLELYLDGACHWLVTKYHSSKHVETTLLTFHLSDEVFFTTPIGESSYTLETRLMVLNGSIAFFSNHHGDTVFHISILGELGVSQSWIKLYISDPFPPLRCPPIGFGNAGCIFFTKTNSTEEDYELAYLDLSTQKTQIIKDHGITLGKKSYFRVGLYKESLFPIGGSSH</sequence>
<feature type="domain" description="F-box" evidence="2">
    <location>
        <begin position="166"/>
        <end position="196"/>
    </location>
</feature>
<feature type="compositionally biased region" description="Low complexity" evidence="1">
    <location>
        <begin position="129"/>
        <end position="153"/>
    </location>
</feature>
<dbReference type="EMBL" id="JAMSHJ010000006">
    <property type="protein sequence ID" value="KAI5401983.1"/>
    <property type="molecule type" value="Genomic_DNA"/>
</dbReference>
<keyword evidence="5" id="KW-1185">Reference proteome</keyword>
<evidence type="ECO:0000259" key="3">
    <source>
        <dbReference type="Pfam" id="PF07734"/>
    </source>
</evidence>
<dbReference type="AlphaFoldDB" id="A0A9D4WFT1"/>
<evidence type="ECO:0000313" key="4">
    <source>
        <dbReference type="EMBL" id="KAI5401983.1"/>
    </source>
</evidence>
<dbReference type="InterPro" id="IPR036047">
    <property type="entry name" value="F-box-like_dom_sf"/>
</dbReference>
<dbReference type="InterPro" id="IPR050796">
    <property type="entry name" value="SCF_F-box_component"/>
</dbReference>
<feature type="region of interest" description="Disordered" evidence="1">
    <location>
        <begin position="129"/>
        <end position="154"/>
    </location>
</feature>
<name>A0A9D4WFT1_PEA</name>
<accession>A0A9D4WFT1</accession>
<evidence type="ECO:0008006" key="6">
    <source>
        <dbReference type="Google" id="ProtNLM"/>
    </source>
</evidence>
<dbReference type="Proteomes" id="UP001058974">
    <property type="component" value="Chromosome 6"/>
</dbReference>
<protein>
    <recommendedName>
        <fullName evidence="6">F-box protein</fullName>
    </recommendedName>
</protein>
<feature type="domain" description="F-box associated beta-propeller type 1" evidence="3">
    <location>
        <begin position="235"/>
        <end position="480"/>
    </location>
</feature>
<dbReference type="PANTHER" id="PTHR31672">
    <property type="entry name" value="BNACNNG10540D PROTEIN"/>
    <property type="match status" value="1"/>
</dbReference>
<proteinExistence type="predicted"/>
<dbReference type="NCBIfam" id="TIGR01640">
    <property type="entry name" value="F_box_assoc_1"/>
    <property type="match status" value="1"/>
</dbReference>
<dbReference type="Gramene" id="Psat06G0644400-T1">
    <property type="protein sequence ID" value="KAI5401983.1"/>
    <property type="gene ID" value="KIW84_066444"/>
</dbReference>
<dbReference type="Gene3D" id="1.20.1280.50">
    <property type="match status" value="1"/>
</dbReference>
<comment type="caution">
    <text evidence="4">The sequence shown here is derived from an EMBL/GenBank/DDBJ whole genome shotgun (WGS) entry which is preliminary data.</text>
</comment>
<gene>
    <name evidence="4" type="ORF">KIW84_066444</name>
</gene>
<organism evidence="4 5">
    <name type="scientific">Pisum sativum</name>
    <name type="common">Garden pea</name>
    <name type="synonym">Lathyrus oleraceus</name>
    <dbReference type="NCBI Taxonomy" id="3888"/>
    <lineage>
        <taxon>Eukaryota</taxon>
        <taxon>Viridiplantae</taxon>
        <taxon>Streptophyta</taxon>
        <taxon>Embryophyta</taxon>
        <taxon>Tracheophyta</taxon>
        <taxon>Spermatophyta</taxon>
        <taxon>Magnoliopsida</taxon>
        <taxon>eudicotyledons</taxon>
        <taxon>Gunneridae</taxon>
        <taxon>Pentapetalae</taxon>
        <taxon>rosids</taxon>
        <taxon>fabids</taxon>
        <taxon>Fabales</taxon>
        <taxon>Fabaceae</taxon>
        <taxon>Papilionoideae</taxon>
        <taxon>50 kb inversion clade</taxon>
        <taxon>NPAAA clade</taxon>
        <taxon>Hologalegina</taxon>
        <taxon>IRL clade</taxon>
        <taxon>Fabeae</taxon>
        <taxon>Lathyrus</taxon>
    </lineage>
</organism>
<evidence type="ECO:0000259" key="2">
    <source>
        <dbReference type="Pfam" id="PF00646"/>
    </source>
</evidence>
<evidence type="ECO:0000313" key="5">
    <source>
        <dbReference type="Proteomes" id="UP001058974"/>
    </source>
</evidence>
<reference evidence="4 5" key="1">
    <citation type="journal article" date="2022" name="Nat. Genet.">
        <title>Improved pea reference genome and pan-genome highlight genomic features and evolutionary characteristics.</title>
        <authorList>
            <person name="Yang T."/>
            <person name="Liu R."/>
            <person name="Luo Y."/>
            <person name="Hu S."/>
            <person name="Wang D."/>
            <person name="Wang C."/>
            <person name="Pandey M.K."/>
            <person name="Ge S."/>
            <person name="Xu Q."/>
            <person name="Li N."/>
            <person name="Li G."/>
            <person name="Huang Y."/>
            <person name="Saxena R.K."/>
            <person name="Ji Y."/>
            <person name="Li M."/>
            <person name="Yan X."/>
            <person name="He Y."/>
            <person name="Liu Y."/>
            <person name="Wang X."/>
            <person name="Xiang C."/>
            <person name="Varshney R.K."/>
            <person name="Ding H."/>
            <person name="Gao S."/>
            <person name="Zong X."/>
        </authorList>
    </citation>
    <scope>NUCLEOTIDE SEQUENCE [LARGE SCALE GENOMIC DNA]</scope>
    <source>
        <strain evidence="4 5">cv. Zhongwan 6</strain>
    </source>
</reference>
<dbReference type="InterPro" id="IPR017451">
    <property type="entry name" value="F-box-assoc_interact_dom"/>
</dbReference>